<dbReference type="PROSITE" id="PS50995">
    <property type="entry name" value="HTH_MARR_2"/>
    <property type="match status" value="1"/>
</dbReference>
<dbReference type="InterPro" id="IPR055166">
    <property type="entry name" value="Transc_reg_Sar_Rot_HTH"/>
</dbReference>
<dbReference type="PANTHER" id="PTHR33164:SF5">
    <property type="entry name" value="ORGANIC HYDROPEROXIDE RESISTANCE TRANSCRIPTIONAL REGULATOR"/>
    <property type="match status" value="1"/>
</dbReference>
<dbReference type="InterPro" id="IPR036390">
    <property type="entry name" value="WH_DNA-bd_sf"/>
</dbReference>
<evidence type="ECO:0000256" key="5">
    <source>
        <dbReference type="ARBA" id="ARBA00023163"/>
    </source>
</evidence>
<reference evidence="7 8" key="1">
    <citation type="submission" date="2018-04" db="EMBL/GenBank/DDBJ databases">
        <title>Chitinophaga fuyangensis sp. nov., isolated from soil in a chemical factory.</title>
        <authorList>
            <person name="Chen K."/>
        </authorList>
    </citation>
    <scope>NUCLEOTIDE SEQUENCE [LARGE SCALE GENOMIC DNA]</scope>
    <source>
        <strain evidence="7 8">LY-1</strain>
    </source>
</reference>
<gene>
    <name evidence="7" type="ORF">DCC81_01045</name>
</gene>
<dbReference type="FunFam" id="1.10.10.10:FF:000163">
    <property type="entry name" value="MarR family transcriptional regulator"/>
    <property type="match status" value="1"/>
</dbReference>
<dbReference type="InterPro" id="IPR000835">
    <property type="entry name" value="HTH_MarR-typ"/>
</dbReference>
<dbReference type="GO" id="GO:0003677">
    <property type="term" value="F:DNA binding"/>
    <property type="evidence" value="ECO:0007669"/>
    <property type="project" value="UniProtKB-KW"/>
</dbReference>
<evidence type="ECO:0000256" key="4">
    <source>
        <dbReference type="ARBA" id="ARBA00023125"/>
    </source>
</evidence>
<organism evidence="7 8">
    <name type="scientific">Chitinophaga parva</name>
    <dbReference type="NCBI Taxonomy" id="2169414"/>
    <lineage>
        <taxon>Bacteria</taxon>
        <taxon>Pseudomonadati</taxon>
        <taxon>Bacteroidota</taxon>
        <taxon>Chitinophagia</taxon>
        <taxon>Chitinophagales</taxon>
        <taxon>Chitinophagaceae</taxon>
        <taxon>Chitinophaga</taxon>
    </lineage>
</organism>
<dbReference type="PRINTS" id="PR00598">
    <property type="entry name" value="HTHMARR"/>
</dbReference>
<dbReference type="Proteomes" id="UP000244450">
    <property type="component" value="Unassembled WGS sequence"/>
</dbReference>
<name>A0A2T7BKD1_9BACT</name>
<sequence length="141" mass="16242">MKTLKLEDHLCFTIYALSRQITCVYRPALDALDLTYPQYLVLVLLWEQDGRSVKELGQRLYLDSGTLTPLLKRLEEKQLLHRQRDQQDERVVNVHLTTAGKALQEKAPTITNALMEKMDLPIDQIIALREQLATLLQSLEA</sequence>
<keyword evidence="2" id="KW-0963">Cytoplasm</keyword>
<dbReference type="Pfam" id="PF22381">
    <property type="entry name" value="Staph_reg_Sar_Rot"/>
    <property type="match status" value="1"/>
</dbReference>
<dbReference type="PANTHER" id="PTHR33164">
    <property type="entry name" value="TRANSCRIPTIONAL REGULATOR, MARR FAMILY"/>
    <property type="match status" value="1"/>
</dbReference>
<dbReference type="OrthoDB" id="9806864at2"/>
<dbReference type="GO" id="GO:0006950">
    <property type="term" value="P:response to stress"/>
    <property type="evidence" value="ECO:0007669"/>
    <property type="project" value="TreeGrafter"/>
</dbReference>
<dbReference type="SUPFAM" id="SSF46785">
    <property type="entry name" value="Winged helix' DNA-binding domain"/>
    <property type="match status" value="1"/>
</dbReference>
<dbReference type="EMBL" id="QCYK01000001">
    <property type="protein sequence ID" value="PUZ28100.1"/>
    <property type="molecule type" value="Genomic_DNA"/>
</dbReference>
<dbReference type="InterPro" id="IPR039422">
    <property type="entry name" value="MarR/SlyA-like"/>
</dbReference>
<dbReference type="GO" id="GO:0003700">
    <property type="term" value="F:DNA-binding transcription factor activity"/>
    <property type="evidence" value="ECO:0007669"/>
    <property type="project" value="InterPro"/>
</dbReference>
<evidence type="ECO:0000313" key="8">
    <source>
        <dbReference type="Proteomes" id="UP000244450"/>
    </source>
</evidence>
<evidence type="ECO:0000259" key="6">
    <source>
        <dbReference type="PROSITE" id="PS50995"/>
    </source>
</evidence>
<keyword evidence="5" id="KW-0804">Transcription</keyword>
<evidence type="ECO:0000256" key="2">
    <source>
        <dbReference type="ARBA" id="ARBA00022490"/>
    </source>
</evidence>
<dbReference type="RefSeq" id="WP_108684741.1">
    <property type="nucleotide sequence ID" value="NZ_QCYK01000001.1"/>
</dbReference>
<comment type="caution">
    <text evidence="7">The sequence shown here is derived from an EMBL/GenBank/DDBJ whole genome shotgun (WGS) entry which is preliminary data.</text>
</comment>
<accession>A0A2T7BKD1</accession>
<proteinExistence type="predicted"/>
<feature type="domain" description="HTH marR-type" evidence="6">
    <location>
        <begin position="7"/>
        <end position="141"/>
    </location>
</feature>
<dbReference type="GO" id="GO:0005737">
    <property type="term" value="C:cytoplasm"/>
    <property type="evidence" value="ECO:0007669"/>
    <property type="project" value="UniProtKB-SubCell"/>
</dbReference>
<evidence type="ECO:0000313" key="7">
    <source>
        <dbReference type="EMBL" id="PUZ28100.1"/>
    </source>
</evidence>
<comment type="subcellular location">
    <subcellularLocation>
        <location evidence="1">Cytoplasm</location>
    </subcellularLocation>
</comment>
<keyword evidence="3" id="KW-0805">Transcription regulation</keyword>
<dbReference type="InterPro" id="IPR036388">
    <property type="entry name" value="WH-like_DNA-bd_sf"/>
</dbReference>
<evidence type="ECO:0000256" key="3">
    <source>
        <dbReference type="ARBA" id="ARBA00023015"/>
    </source>
</evidence>
<keyword evidence="4" id="KW-0238">DNA-binding</keyword>
<protein>
    <submittedName>
        <fullName evidence="7">MarR family transcriptional regulator</fullName>
    </submittedName>
</protein>
<evidence type="ECO:0000256" key="1">
    <source>
        <dbReference type="ARBA" id="ARBA00004496"/>
    </source>
</evidence>
<dbReference type="SMART" id="SM00347">
    <property type="entry name" value="HTH_MARR"/>
    <property type="match status" value="1"/>
</dbReference>
<dbReference type="Gene3D" id="1.10.10.10">
    <property type="entry name" value="Winged helix-like DNA-binding domain superfamily/Winged helix DNA-binding domain"/>
    <property type="match status" value="1"/>
</dbReference>
<keyword evidence="8" id="KW-1185">Reference proteome</keyword>
<dbReference type="AlphaFoldDB" id="A0A2T7BKD1"/>